<accession>A0ABN8RKM1</accession>
<keyword evidence="2" id="KW-1185">Reference proteome</keyword>
<gene>
    <name evidence="1" type="ORF">PLOB_00020955</name>
</gene>
<sequence length="104" mass="11718">KGTEQQQNKTKAYLYHTQQNTLSEKLQGWYAGEVEKKINAGQNTSDIAIEMGIPVMRELTSRWLIDFYQYVKKNPAIIDNGWKICGITDALANGVPSDDPFAPI</sequence>
<dbReference type="EMBL" id="CALNXK010000243">
    <property type="protein sequence ID" value="CAH3178683.1"/>
    <property type="molecule type" value="Genomic_DNA"/>
</dbReference>
<organism evidence="1 2">
    <name type="scientific">Porites lobata</name>
    <dbReference type="NCBI Taxonomy" id="104759"/>
    <lineage>
        <taxon>Eukaryota</taxon>
        <taxon>Metazoa</taxon>
        <taxon>Cnidaria</taxon>
        <taxon>Anthozoa</taxon>
        <taxon>Hexacorallia</taxon>
        <taxon>Scleractinia</taxon>
        <taxon>Fungiina</taxon>
        <taxon>Poritidae</taxon>
        <taxon>Porites</taxon>
    </lineage>
</organism>
<proteinExistence type="predicted"/>
<protein>
    <submittedName>
        <fullName evidence="1">Uncharacterized protein</fullName>
    </submittedName>
</protein>
<comment type="caution">
    <text evidence="1">The sequence shown here is derived from an EMBL/GenBank/DDBJ whole genome shotgun (WGS) entry which is preliminary data.</text>
</comment>
<reference evidence="1 2" key="1">
    <citation type="submission" date="2022-05" db="EMBL/GenBank/DDBJ databases">
        <authorList>
            <consortium name="Genoscope - CEA"/>
            <person name="William W."/>
        </authorList>
    </citation>
    <scope>NUCLEOTIDE SEQUENCE [LARGE SCALE GENOMIC DNA]</scope>
</reference>
<dbReference type="Proteomes" id="UP001159405">
    <property type="component" value="Unassembled WGS sequence"/>
</dbReference>
<evidence type="ECO:0000313" key="2">
    <source>
        <dbReference type="Proteomes" id="UP001159405"/>
    </source>
</evidence>
<evidence type="ECO:0000313" key="1">
    <source>
        <dbReference type="EMBL" id="CAH3178683.1"/>
    </source>
</evidence>
<feature type="non-terminal residue" evidence="1">
    <location>
        <position position="1"/>
    </location>
</feature>
<name>A0ABN8RKM1_9CNID</name>